<evidence type="ECO:0000313" key="1">
    <source>
        <dbReference type="EMBL" id="QJA80148.1"/>
    </source>
</evidence>
<proteinExistence type="predicted"/>
<dbReference type="EMBL" id="MT144626">
    <property type="protein sequence ID" value="QJH95682.1"/>
    <property type="molecule type" value="Genomic_DNA"/>
</dbReference>
<gene>
    <name evidence="1" type="ORF">MM415A00773_0023</name>
    <name evidence="2" type="ORF">TM448B00502_0015</name>
</gene>
<organism evidence="1">
    <name type="scientific">viral metagenome</name>
    <dbReference type="NCBI Taxonomy" id="1070528"/>
    <lineage>
        <taxon>unclassified sequences</taxon>
        <taxon>metagenomes</taxon>
        <taxon>organismal metagenomes</taxon>
    </lineage>
</organism>
<evidence type="ECO:0000313" key="2">
    <source>
        <dbReference type="EMBL" id="QJH95682.1"/>
    </source>
</evidence>
<sequence>MEKPEGYITNDKTVDGAEEVIVSGKTIALETACTFKTLEAAKLVTKLIGAIKMDEFLPEMATVAQSGSEQVAQMFLVTKILPMAMEEAPDVILKLAGLMMAGNKELEDAYDEPNGVKGVVAKNVKWLMFHTPPESAVEIISAYFPYMGVENLKNSLGPLVKTLGGVLRGRGEEEEKEEGEEGETD</sequence>
<dbReference type="EMBL" id="MT142408">
    <property type="protein sequence ID" value="QJA80148.1"/>
    <property type="molecule type" value="Genomic_DNA"/>
</dbReference>
<name>A0A6M3KF45_9ZZZZ</name>
<reference evidence="1" key="1">
    <citation type="submission" date="2020-03" db="EMBL/GenBank/DDBJ databases">
        <title>The deep terrestrial virosphere.</title>
        <authorList>
            <person name="Holmfeldt K."/>
            <person name="Nilsson E."/>
            <person name="Simone D."/>
            <person name="Lopez-Fernandez M."/>
            <person name="Wu X."/>
            <person name="de Brujin I."/>
            <person name="Lundin D."/>
            <person name="Andersson A."/>
            <person name="Bertilsson S."/>
            <person name="Dopson M."/>
        </authorList>
    </citation>
    <scope>NUCLEOTIDE SEQUENCE</scope>
    <source>
        <strain evidence="1">MM415A00773</strain>
        <strain evidence="2">TM448B00502</strain>
    </source>
</reference>
<dbReference type="AlphaFoldDB" id="A0A6M3KF45"/>
<protein>
    <submittedName>
        <fullName evidence="1">Uncharacterized protein</fullName>
    </submittedName>
</protein>
<accession>A0A6M3KF45</accession>